<dbReference type="InterPro" id="IPR047153">
    <property type="entry name" value="TRIM45/56/19-like"/>
</dbReference>
<feature type="domain" description="B box-type" evidence="3">
    <location>
        <begin position="16"/>
        <end position="59"/>
    </location>
</feature>
<reference evidence="4" key="2">
    <citation type="submission" date="2020-11" db="EMBL/GenBank/DDBJ databases">
        <authorList>
            <person name="McCartney M.A."/>
            <person name="Auch B."/>
            <person name="Kono T."/>
            <person name="Mallez S."/>
            <person name="Becker A."/>
            <person name="Gohl D.M."/>
            <person name="Silverstein K.A.T."/>
            <person name="Koren S."/>
            <person name="Bechman K.B."/>
            <person name="Herman A."/>
            <person name="Abrahante J.E."/>
            <person name="Garbe J."/>
        </authorList>
    </citation>
    <scope>NUCLEOTIDE SEQUENCE</scope>
    <source>
        <strain evidence="4">Duluth1</strain>
        <tissue evidence="4">Whole animal</tissue>
    </source>
</reference>
<evidence type="ECO:0000256" key="1">
    <source>
        <dbReference type="PROSITE-ProRule" id="PRU00024"/>
    </source>
</evidence>
<dbReference type="GO" id="GO:0008270">
    <property type="term" value="F:zinc ion binding"/>
    <property type="evidence" value="ECO:0007669"/>
    <property type="project" value="UniProtKB-KW"/>
</dbReference>
<comment type="caution">
    <text evidence="4">The sequence shown here is derived from an EMBL/GenBank/DDBJ whole genome shotgun (WGS) entry which is preliminary data.</text>
</comment>
<sequence>MATFSQSTIDKGSDILPDFLCVTCEDKKLDEIADFYCESCVKFYCGTCIGMHSQLFTKHAPYGRGDMKKWPLAKKVEDFLLKCDIHRDQITEIFCDEHSELCCKNCAFLNHRHCQKVTLISDIVKNQSTDLQQLSFSIQRILKKMKRLQDNQDASIQYVQSSYDEQLHTIQETRREINAALDTIEQKTLKEMKETLTKLQASSKSDVDKCNRFMDELKRLRDAIHDISDKSKQELSFIATRKCKDKIEQSETFLQENSLQVKVSITFQPNSDIAQYLSKLSGLGKIEHSTKTLKLQDNPNKIITVQGKFVHNVKISSDSKVCSIIAICVLPDKEVLVIDSNNNKVKLLDQEYQVVSHWSATAWASDMCLIAPSEVAVTLNATHKNIHEIQFITVNNRQLVTGSKLQLPHLYRGIAFHHGYLYVTADTALYKYTMNGKLVCKMYEDNTDSYTVNRCAVSPTGDRLYITNSSQHKLLTLARDGSVLATFIEPALQSPRGVHVTPAGQVLVSGLGSSTILQVDSEGRRRLATLATQEDGVLKPMSVCNNRYTASLIVGLEDNNSILVFKVQ</sequence>
<gene>
    <name evidence="4" type="ORF">DPMN_188816</name>
</gene>
<keyword evidence="1" id="KW-0862">Zinc</keyword>
<organism evidence="4 5">
    <name type="scientific">Dreissena polymorpha</name>
    <name type="common">Zebra mussel</name>
    <name type="synonym">Mytilus polymorpha</name>
    <dbReference type="NCBI Taxonomy" id="45954"/>
    <lineage>
        <taxon>Eukaryota</taxon>
        <taxon>Metazoa</taxon>
        <taxon>Spiralia</taxon>
        <taxon>Lophotrochozoa</taxon>
        <taxon>Mollusca</taxon>
        <taxon>Bivalvia</taxon>
        <taxon>Autobranchia</taxon>
        <taxon>Heteroconchia</taxon>
        <taxon>Euheterodonta</taxon>
        <taxon>Imparidentia</taxon>
        <taxon>Neoheterodontei</taxon>
        <taxon>Myida</taxon>
        <taxon>Dreissenoidea</taxon>
        <taxon>Dreissenidae</taxon>
        <taxon>Dreissena</taxon>
    </lineage>
</organism>
<evidence type="ECO:0000313" key="4">
    <source>
        <dbReference type="EMBL" id="KAH3754153.1"/>
    </source>
</evidence>
<feature type="domain" description="B box-type" evidence="3">
    <location>
        <begin position="78"/>
        <end position="119"/>
    </location>
</feature>
<dbReference type="SUPFAM" id="SSF101898">
    <property type="entry name" value="NHL repeat"/>
    <property type="match status" value="1"/>
</dbReference>
<dbReference type="AlphaFoldDB" id="A0A9D4DS00"/>
<dbReference type="PROSITE" id="PS50119">
    <property type="entry name" value="ZF_BBOX"/>
    <property type="match status" value="2"/>
</dbReference>
<dbReference type="InterPro" id="IPR000315">
    <property type="entry name" value="Znf_B-box"/>
</dbReference>
<dbReference type="PANTHER" id="PTHR25462:SF296">
    <property type="entry name" value="MEIOTIC P26, ISOFORM F"/>
    <property type="match status" value="1"/>
</dbReference>
<dbReference type="InterPro" id="IPR011042">
    <property type="entry name" value="6-blade_b-propeller_TolB-like"/>
</dbReference>
<keyword evidence="1" id="KW-0479">Metal-binding</keyword>
<dbReference type="CDD" id="cd19756">
    <property type="entry name" value="Bbox2"/>
    <property type="match status" value="1"/>
</dbReference>
<dbReference type="Gene3D" id="3.30.160.60">
    <property type="entry name" value="Classic Zinc Finger"/>
    <property type="match status" value="1"/>
</dbReference>
<dbReference type="SUPFAM" id="SSF57845">
    <property type="entry name" value="B-box zinc-binding domain"/>
    <property type="match status" value="1"/>
</dbReference>
<dbReference type="Gene3D" id="2.120.10.30">
    <property type="entry name" value="TolB, C-terminal domain"/>
    <property type="match status" value="1"/>
</dbReference>
<dbReference type="EMBL" id="JAIWYP010000010">
    <property type="protein sequence ID" value="KAH3754153.1"/>
    <property type="molecule type" value="Genomic_DNA"/>
</dbReference>
<name>A0A9D4DS00_DREPO</name>
<evidence type="ECO:0000259" key="3">
    <source>
        <dbReference type="PROSITE" id="PS50119"/>
    </source>
</evidence>
<keyword evidence="1" id="KW-0863">Zinc-finger</keyword>
<feature type="coiled-coil region" evidence="2">
    <location>
        <begin position="131"/>
        <end position="230"/>
    </location>
</feature>
<accession>A0A9D4DS00</accession>
<dbReference type="OrthoDB" id="6108862at2759"/>
<keyword evidence="2" id="KW-0175">Coiled coil</keyword>
<keyword evidence="5" id="KW-1185">Reference proteome</keyword>
<evidence type="ECO:0000313" key="5">
    <source>
        <dbReference type="Proteomes" id="UP000828390"/>
    </source>
</evidence>
<protein>
    <recommendedName>
        <fullName evidence="3">B box-type domain-containing protein</fullName>
    </recommendedName>
</protein>
<evidence type="ECO:0000256" key="2">
    <source>
        <dbReference type="SAM" id="Coils"/>
    </source>
</evidence>
<reference evidence="4" key="1">
    <citation type="journal article" date="2019" name="bioRxiv">
        <title>The Genome of the Zebra Mussel, Dreissena polymorpha: A Resource for Invasive Species Research.</title>
        <authorList>
            <person name="McCartney M.A."/>
            <person name="Auch B."/>
            <person name="Kono T."/>
            <person name="Mallez S."/>
            <person name="Zhang Y."/>
            <person name="Obille A."/>
            <person name="Becker A."/>
            <person name="Abrahante J.E."/>
            <person name="Garbe J."/>
            <person name="Badalamenti J.P."/>
            <person name="Herman A."/>
            <person name="Mangelson H."/>
            <person name="Liachko I."/>
            <person name="Sullivan S."/>
            <person name="Sone E.D."/>
            <person name="Koren S."/>
            <person name="Silverstein K.A.T."/>
            <person name="Beckman K.B."/>
            <person name="Gohl D.M."/>
        </authorList>
    </citation>
    <scope>NUCLEOTIDE SEQUENCE</scope>
    <source>
        <strain evidence="4">Duluth1</strain>
        <tissue evidence="4">Whole animal</tissue>
    </source>
</reference>
<proteinExistence type="predicted"/>
<dbReference type="PANTHER" id="PTHR25462">
    <property type="entry name" value="BONUS, ISOFORM C-RELATED"/>
    <property type="match status" value="1"/>
</dbReference>
<dbReference type="Proteomes" id="UP000828390">
    <property type="component" value="Unassembled WGS sequence"/>
</dbReference>